<accession>A0A3P2AAD6</accession>
<evidence type="ECO:0000256" key="1">
    <source>
        <dbReference type="SAM" id="SignalP"/>
    </source>
</evidence>
<gene>
    <name evidence="2" type="ORF">EII21_02125</name>
</gene>
<organism evidence="2 3">
    <name type="scientific">Conchiformibius steedae</name>
    <dbReference type="NCBI Taxonomy" id="153493"/>
    <lineage>
        <taxon>Bacteria</taxon>
        <taxon>Pseudomonadati</taxon>
        <taxon>Pseudomonadota</taxon>
        <taxon>Betaproteobacteria</taxon>
        <taxon>Neisseriales</taxon>
        <taxon>Neisseriaceae</taxon>
        <taxon>Conchiformibius</taxon>
    </lineage>
</organism>
<dbReference type="EMBL" id="RQYC01000002">
    <property type="protein sequence ID" value="RRD91210.1"/>
    <property type="molecule type" value="Genomic_DNA"/>
</dbReference>
<name>A0A3P2AAD6_9NEIS</name>
<keyword evidence="3" id="KW-1185">Reference proteome</keyword>
<dbReference type="STRING" id="1121352.GCA_000620925_00263"/>
<reference evidence="2 3" key="1">
    <citation type="submission" date="2018-11" db="EMBL/GenBank/DDBJ databases">
        <title>Genomes From Bacteria Associated with the Canine Oral Cavity: a Test Case for Automated Genome-Based Taxonomic Assignment.</title>
        <authorList>
            <person name="Coil D.A."/>
            <person name="Jospin G."/>
            <person name="Darling A.E."/>
            <person name="Wallis C."/>
            <person name="Davis I.J."/>
            <person name="Harris S."/>
            <person name="Eisen J.A."/>
            <person name="Holcombe L.J."/>
            <person name="O'Flynn C."/>
        </authorList>
    </citation>
    <scope>NUCLEOTIDE SEQUENCE [LARGE SCALE GENOMIC DNA]</scope>
    <source>
        <strain evidence="2 3">COT-280</strain>
    </source>
</reference>
<sequence>MIKKLLYPIGIGFALVTATVFAQTPTAETQPHSQASTNAHLKTLRELAEGVEQLSPWERQQLREYMLRETKRQLTDGSFFKTYQRVVSPHSDLAKSIQHTDVEIENETTLVLNIQFTPTGMANVQPERLKQLQNPQLHCQTSQFFAYTVKLMGLNDMIFRAYAPDGKILAQTHTHWWKHPCLEKETIKP</sequence>
<proteinExistence type="predicted"/>
<evidence type="ECO:0000313" key="2">
    <source>
        <dbReference type="EMBL" id="RRD91210.1"/>
    </source>
</evidence>
<evidence type="ECO:0000313" key="3">
    <source>
        <dbReference type="Proteomes" id="UP000269923"/>
    </source>
</evidence>
<dbReference type="Proteomes" id="UP000269923">
    <property type="component" value="Unassembled WGS sequence"/>
</dbReference>
<comment type="caution">
    <text evidence="2">The sequence shown here is derived from an EMBL/GenBank/DDBJ whole genome shotgun (WGS) entry which is preliminary data.</text>
</comment>
<feature type="chain" id="PRO_5018096882" evidence="1">
    <location>
        <begin position="23"/>
        <end position="189"/>
    </location>
</feature>
<protein>
    <submittedName>
        <fullName evidence="2">Uncharacterized protein</fullName>
    </submittedName>
</protein>
<keyword evidence="1" id="KW-0732">Signal</keyword>
<dbReference type="AlphaFoldDB" id="A0A3P2AAD6"/>
<dbReference type="RefSeq" id="WP_124794012.1">
    <property type="nucleotide sequence ID" value="NZ_RQYC01000002.1"/>
</dbReference>
<feature type="signal peptide" evidence="1">
    <location>
        <begin position="1"/>
        <end position="22"/>
    </location>
</feature>